<evidence type="ECO:0000313" key="1">
    <source>
        <dbReference type="EMBL" id="OOF91898.1"/>
    </source>
</evidence>
<proteinExistence type="predicted"/>
<sequence length="57" mass="6708">MTSRRPHCWLTHIEALFWLRDLKIDSLATFNHHESDLCSCDEQLVHSSYLQHDSVIA</sequence>
<accession>A0A1R3RBN7</accession>
<dbReference type="Proteomes" id="UP000188318">
    <property type="component" value="Unassembled WGS sequence"/>
</dbReference>
<reference evidence="2" key="1">
    <citation type="journal article" date="2017" name="Genome Biol.">
        <title>Comparative genomics reveals high biological diversity and specific adaptations in the industrially and medically important fungal genus Aspergillus.</title>
        <authorList>
            <person name="de Vries R.P."/>
            <person name="Riley R."/>
            <person name="Wiebenga A."/>
            <person name="Aguilar-Osorio G."/>
            <person name="Amillis S."/>
            <person name="Uchima C.A."/>
            <person name="Anderluh G."/>
            <person name="Asadollahi M."/>
            <person name="Askin M."/>
            <person name="Barry K."/>
            <person name="Battaglia E."/>
            <person name="Bayram O."/>
            <person name="Benocci T."/>
            <person name="Braus-Stromeyer S.A."/>
            <person name="Caldana C."/>
            <person name="Canovas D."/>
            <person name="Cerqueira G.C."/>
            <person name="Chen F."/>
            <person name="Chen W."/>
            <person name="Choi C."/>
            <person name="Clum A."/>
            <person name="Dos Santos R.A."/>
            <person name="Damasio A.R."/>
            <person name="Diallinas G."/>
            <person name="Emri T."/>
            <person name="Fekete E."/>
            <person name="Flipphi M."/>
            <person name="Freyberg S."/>
            <person name="Gallo A."/>
            <person name="Gournas C."/>
            <person name="Habgood R."/>
            <person name="Hainaut M."/>
            <person name="Harispe M.L."/>
            <person name="Henrissat B."/>
            <person name="Hilden K.S."/>
            <person name="Hope R."/>
            <person name="Hossain A."/>
            <person name="Karabika E."/>
            <person name="Karaffa L."/>
            <person name="Karanyi Z."/>
            <person name="Krasevec N."/>
            <person name="Kuo A."/>
            <person name="Kusch H."/>
            <person name="LaButti K."/>
            <person name="Lagendijk E.L."/>
            <person name="Lapidus A."/>
            <person name="Levasseur A."/>
            <person name="Lindquist E."/>
            <person name="Lipzen A."/>
            <person name="Logrieco A.F."/>
            <person name="MacCabe A."/>
            <person name="Maekelae M.R."/>
            <person name="Malavazi I."/>
            <person name="Melin P."/>
            <person name="Meyer V."/>
            <person name="Mielnichuk N."/>
            <person name="Miskei M."/>
            <person name="Molnar A.P."/>
            <person name="Mule G."/>
            <person name="Ngan C.Y."/>
            <person name="Orejas M."/>
            <person name="Orosz E."/>
            <person name="Ouedraogo J.P."/>
            <person name="Overkamp K.M."/>
            <person name="Park H.-S."/>
            <person name="Perrone G."/>
            <person name="Piumi F."/>
            <person name="Punt P.J."/>
            <person name="Ram A.F."/>
            <person name="Ramon A."/>
            <person name="Rauscher S."/>
            <person name="Record E."/>
            <person name="Riano-Pachon D.M."/>
            <person name="Robert V."/>
            <person name="Roehrig J."/>
            <person name="Ruller R."/>
            <person name="Salamov A."/>
            <person name="Salih N.S."/>
            <person name="Samson R.A."/>
            <person name="Sandor E."/>
            <person name="Sanguinetti M."/>
            <person name="Schuetze T."/>
            <person name="Sepcic K."/>
            <person name="Shelest E."/>
            <person name="Sherlock G."/>
            <person name="Sophianopoulou V."/>
            <person name="Squina F.M."/>
            <person name="Sun H."/>
            <person name="Susca A."/>
            <person name="Todd R.B."/>
            <person name="Tsang A."/>
            <person name="Unkles S.E."/>
            <person name="van de Wiele N."/>
            <person name="van Rossen-Uffink D."/>
            <person name="Oliveira J.V."/>
            <person name="Vesth T.C."/>
            <person name="Visser J."/>
            <person name="Yu J.-H."/>
            <person name="Zhou M."/>
            <person name="Andersen M.R."/>
            <person name="Archer D.B."/>
            <person name="Baker S.E."/>
            <person name="Benoit I."/>
            <person name="Brakhage A.A."/>
            <person name="Braus G.H."/>
            <person name="Fischer R."/>
            <person name="Frisvad J.C."/>
            <person name="Goldman G.H."/>
            <person name="Houbraken J."/>
            <person name="Oakley B."/>
            <person name="Pocsi I."/>
            <person name="Scazzocchio C."/>
            <person name="Seiboth B."/>
            <person name="vanKuyk P.A."/>
            <person name="Wortman J."/>
            <person name="Dyer P.S."/>
            <person name="Grigoriev I.V."/>
        </authorList>
    </citation>
    <scope>NUCLEOTIDE SEQUENCE [LARGE SCALE GENOMIC DNA]</scope>
    <source>
        <strain evidence="2">ITEM 5010</strain>
    </source>
</reference>
<dbReference type="AlphaFoldDB" id="A0A1R3RBN7"/>
<evidence type="ECO:0000313" key="2">
    <source>
        <dbReference type="Proteomes" id="UP000188318"/>
    </source>
</evidence>
<organism evidence="1 2">
    <name type="scientific">Aspergillus carbonarius (strain ITEM 5010)</name>
    <dbReference type="NCBI Taxonomy" id="602072"/>
    <lineage>
        <taxon>Eukaryota</taxon>
        <taxon>Fungi</taxon>
        <taxon>Dikarya</taxon>
        <taxon>Ascomycota</taxon>
        <taxon>Pezizomycotina</taxon>
        <taxon>Eurotiomycetes</taxon>
        <taxon>Eurotiomycetidae</taxon>
        <taxon>Eurotiales</taxon>
        <taxon>Aspergillaceae</taxon>
        <taxon>Aspergillus</taxon>
        <taxon>Aspergillus subgen. Circumdati</taxon>
    </lineage>
</organism>
<gene>
    <name evidence="1" type="ORF">ASPCADRAFT_210814</name>
</gene>
<name>A0A1R3RBN7_ASPC5</name>
<dbReference type="VEuPathDB" id="FungiDB:ASPCADRAFT_210814"/>
<protein>
    <submittedName>
        <fullName evidence="1">Uncharacterized protein</fullName>
    </submittedName>
</protein>
<keyword evidence="2" id="KW-1185">Reference proteome</keyword>
<dbReference type="EMBL" id="KV907509">
    <property type="protein sequence ID" value="OOF91898.1"/>
    <property type="molecule type" value="Genomic_DNA"/>
</dbReference>